<dbReference type="EMBL" id="JANPWB010000014">
    <property type="protein sequence ID" value="KAJ1097887.1"/>
    <property type="molecule type" value="Genomic_DNA"/>
</dbReference>
<organism evidence="2 3">
    <name type="scientific">Pleurodeles waltl</name>
    <name type="common">Iberian ribbed newt</name>
    <dbReference type="NCBI Taxonomy" id="8319"/>
    <lineage>
        <taxon>Eukaryota</taxon>
        <taxon>Metazoa</taxon>
        <taxon>Chordata</taxon>
        <taxon>Craniata</taxon>
        <taxon>Vertebrata</taxon>
        <taxon>Euteleostomi</taxon>
        <taxon>Amphibia</taxon>
        <taxon>Batrachia</taxon>
        <taxon>Caudata</taxon>
        <taxon>Salamandroidea</taxon>
        <taxon>Salamandridae</taxon>
        <taxon>Pleurodelinae</taxon>
        <taxon>Pleurodeles</taxon>
    </lineage>
</organism>
<dbReference type="Proteomes" id="UP001066276">
    <property type="component" value="Chromosome 10"/>
</dbReference>
<keyword evidence="3" id="KW-1185">Reference proteome</keyword>
<evidence type="ECO:0000313" key="2">
    <source>
        <dbReference type="EMBL" id="KAJ1097887.1"/>
    </source>
</evidence>
<proteinExistence type="predicted"/>
<feature type="region of interest" description="Disordered" evidence="1">
    <location>
        <begin position="1"/>
        <end position="83"/>
    </location>
</feature>
<accession>A0AAV7M2P3</accession>
<reference evidence="2" key="1">
    <citation type="journal article" date="2022" name="bioRxiv">
        <title>Sequencing and chromosome-scale assembly of the giantPleurodeles waltlgenome.</title>
        <authorList>
            <person name="Brown T."/>
            <person name="Elewa A."/>
            <person name="Iarovenko S."/>
            <person name="Subramanian E."/>
            <person name="Araus A.J."/>
            <person name="Petzold A."/>
            <person name="Susuki M."/>
            <person name="Suzuki K.-i.T."/>
            <person name="Hayashi T."/>
            <person name="Toyoda A."/>
            <person name="Oliveira C."/>
            <person name="Osipova E."/>
            <person name="Leigh N.D."/>
            <person name="Simon A."/>
            <person name="Yun M.H."/>
        </authorList>
    </citation>
    <scope>NUCLEOTIDE SEQUENCE</scope>
    <source>
        <strain evidence="2">20211129_DDA</strain>
        <tissue evidence="2">Liver</tissue>
    </source>
</reference>
<sequence>MPSRRVSQETGLQAKAVGSGPSIHMRPGRAGGEGKVSPGLVTRPLIRGSTRVKGKSREHEKQIGSSEWMSNSAAQPAGAALFQEGRPRWRPLNSSAPEGPLIYLQKLAPLLDHRRACRTPDADGAEDRQQSGFPDSETLLVESYGAARSRPGGDLNPGARVLVSLVARGGDAWRCGVEERRLRPCDPLDRGRRHIIPG</sequence>
<comment type="caution">
    <text evidence="2">The sequence shown here is derived from an EMBL/GenBank/DDBJ whole genome shotgun (WGS) entry which is preliminary data.</text>
</comment>
<dbReference type="AlphaFoldDB" id="A0AAV7M2P3"/>
<name>A0AAV7M2P3_PLEWA</name>
<protein>
    <submittedName>
        <fullName evidence="2">Uncharacterized protein</fullName>
    </submittedName>
</protein>
<evidence type="ECO:0000313" key="3">
    <source>
        <dbReference type="Proteomes" id="UP001066276"/>
    </source>
</evidence>
<evidence type="ECO:0000256" key="1">
    <source>
        <dbReference type="SAM" id="MobiDB-lite"/>
    </source>
</evidence>
<feature type="compositionally biased region" description="Polar residues" evidence="1">
    <location>
        <begin position="63"/>
        <end position="74"/>
    </location>
</feature>
<gene>
    <name evidence="2" type="ORF">NDU88_003003</name>
</gene>